<dbReference type="EMBL" id="ABXB03000001">
    <property type="protein sequence ID" value="EFA23511.1"/>
    <property type="molecule type" value="Genomic_DNA"/>
</dbReference>
<sequence>MRGRKYGVLAVVVAVMAMILGLFAHPALAWQAQIGADALQRHTTSTDQARVVFEAGDGAGMMADDAIVTAEYQLDAQTGQRTGLPTVPTTTLPKSHMRKDGATFIGWQPKGDNSIVLPDRAVLHGLTYETDTDGDGVPESFSLINSVDASDGALHLVAQYEDQGRLATQQGTRGALMTAAARRTDALSVHVQARKILNDRPLRQAEFAFVLQDGSGTIVRTASNSDDGLVRFGALFFTTSDVGEHCYTMREIEQRLGGVDLCFSAQTPVSVGGS</sequence>
<dbReference type="Proteomes" id="UP000003656">
    <property type="component" value="Unassembled WGS sequence"/>
</dbReference>
<reference evidence="2 4" key="2">
    <citation type="submission" date="2014-03" db="EMBL/GenBank/DDBJ databases">
        <title>Genomics of Bifidobacteria.</title>
        <authorList>
            <person name="Ventura M."/>
            <person name="Milani C."/>
            <person name="Lugli G.A."/>
        </authorList>
    </citation>
    <scope>NUCLEOTIDE SEQUENCE [LARGE SCALE GENOMIC DNA]</scope>
    <source>
        <strain evidence="2 4">LMG 11596</strain>
    </source>
</reference>
<accession>D1NS59</accession>
<comment type="caution">
    <text evidence="1">The sequence shown here is derived from an EMBL/GenBank/DDBJ whole genome shotgun (WGS) entry which is preliminary data.</text>
</comment>
<dbReference type="InterPro" id="IPR038174">
    <property type="entry name" value="Strep_pil_link_sf"/>
</dbReference>
<evidence type="ECO:0000313" key="4">
    <source>
        <dbReference type="Proteomes" id="UP000029074"/>
    </source>
</evidence>
<dbReference type="EMBL" id="JGYW01000011">
    <property type="protein sequence ID" value="KFI57210.1"/>
    <property type="molecule type" value="Genomic_DNA"/>
</dbReference>
<evidence type="ECO:0000313" key="2">
    <source>
        <dbReference type="EMBL" id="KFI57210.1"/>
    </source>
</evidence>
<proteinExistence type="predicted"/>
<evidence type="ECO:0000313" key="3">
    <source>
        <dbReference type="Proteomes" id="UP000003656"/>
    </source>
</evidence>
<reference evidence="1 3" key="1">
    <citation type="submission" date="2009-11" db="EMBL/GenBank/DDBJ databases">
        <authorList>
            <person name="Weinstock G."/>
            <person name="Sodergren E."/>
            <person name="Clifton S."/>
            <person name="Fulton L."/>
            <person name="Fulton B."/>
            <person name="Courtney L."/>
            <person name="Fronick C."/>
            <person name="Harrison M."/>
            <person name="Strong C."/>
            <person name="Farmer C."/>
            <person name="Delahaunty K."/>
            <person name="Markovic C."/>
            <person name="Hall O."/>
            <person name="Minx P."/>
            <person name="Tomlinson C."/>
            <person name="Mitreva M."/>
            <person name="Nelson J."/>
            <person name="Hou S."/>
            <person name="Wollam A."/>
            <person name="Pepin K.H."/>
            <person name="Johnson M."/>
            <person name="Bhonagiri V."/>
            <person name="Nash W.E."/>
            <person name="Warren W."/>
            <person name="Chinwalla A."/>
            <person name="Mardis E.R."/>
            <person name="Wilson R.K."/>
        </authorList>
    </citation>
    <scope>NUCLEOTIDE SEQUENCE [LARGE SCALE GENOMIC DNA]</scope>
    <source>
        <strain evidence="1 3">DSM 20093</strain>
    </source>
</reference>
<dbReference type="Proteomes" id="UP000029074">
    <property type="component" value="Unassembled WGS sequence"/>
</dbReference>
<protein>
    <submittedName>
        <fullName evidence="2">Cell wall surface anchor family protein</fullName>
    </submittedName>
</protein>
<gene>
    <name evidence="2" type="ORF">BGLCM_1454</name>
    <name evidence="1" type="ORF">BIFGAL_02614</name>
</gene>
<evidence type="ECO:0000313" key="1">
    <source>
        <dbReference type="EMBL" id="EFA23511.1"/>
    </source>
</evidence>
<keyword evidence="4" id="KW-1185">Reference proteome</keyword>
<dbReference type="STRING" id="561180.BIFGAL_02614"/>
<dbReference type="Gene3D" id="2.60.40.3050">
    <property type="match status" value="1"/>
</dbReference>
<organism evidence="1 3">
    <name type="scientific">Bifidobacterium gallicum DSM 20093 = LMG 11596</name>
    <dbReference type="NCBI Taxonomy" id="561180"/>
    <lineage>
        <taxon>Bacteria</taxon>
        <taxon>Bacillati</taxon>
        <taxon>Actinomycetota</taxon>
        <taxon>Actinomycetes</taxon>
        <taxon>Bifidobacteriales</taxon>
        <taxon>Bifidobacteriaceae</taxon>
        <taxon>Bifidobacterium</taxon>
    </lineage>
</organism>
<dbReference type="AlphaFoldDB" id="D1NS59"/>
<name>D1NS59_9BIFI</name>